<dbReference type="OrthoDB" id="9868718at2"/>
<dbReference type="Gene3D" id="2.20.140.10">
    <property type="entry name" value="WGR domain"/>
    <property type="match status" value="1"/>
</dbReference>
<feature type="region of interest" description="Disordered" evidence="1">
    <location>
        <begin position="138"/>
        <end position="158"/>
    </location>
</feature>
<organism evidence="2 3">
    <name type="scientific">Fimbriiglobus ruber</name>
    <dbReference type="NCBI Taxonomy" id="1908690"/>
    <lineage>
        <taxon>Bacteria</taxon>
        <taxon>Pseudomonadati</taxon>
        <taxon>Planctomycetota</taxon>
        <taxon>Planctomycetia</taxon>
        <taxon>Gemmatales</taxon>
        <taxon>Gemmataceae</taxon>
        <taxon>Fimbriiglobus</taxon>
    </lineage>
</organism>
<gene>
    <name evidence="2" type="ORF">FRUB_01933</name>
</gene>
<proteinExistence type="predicted"/>
<dbReference type="EMBL" id="NIDE01000002">
    <property type="protein sequence ID" value="OWK45602.1"/>
    <property type="molecule type" value="Genomic_DNA"/>
</dbReference>
<keyword evidence="3" id="KW-1185">Reference proteome</keyword>
<evidence type="ECO:0000256" key="1">
    <source>
        <dbReference type="SAM" id="MobiDB-lite"/>
    </source>
</evidence>
<evidence type="ECO:0000313" key="3">
    <source>
        <dbReference type="Proteomes" id="UP000214646"/>
    </source>
</evidence>
<name>A0A225DW39_9BACT</name>
<feature type="compositionally biased region" description="Basic residues" evidence="1">
    <location>
        <begin position="148"/>
        <end position="158"/>
    </location>
</feature>
<accession>A0A225DW39</accession>
<dbReference type="AlphaFoldDB" id="A0A225DW39"/>
<evidence type="ECO:0000313" key="2">
    <source>
        <dbReference type="EMBL" id="OWK45602.1"/>
    </source>
</evidence>
<reference evidence="3" key="1">
    <citation type="submission" date="2017-06" db="EMBL/GenBank/DDBJ databases">
        <title>Genome analysis of Fimbriiglobus ruber SP5, the first member of the order Planctomycetales with confirmed chitinolytic capability.</title>
        <authorList>
            <person name="Ravin N.V."/>
            <person name="Rakitin A.L."/>
            <person name="Ivanova A.A."/>
            <person name="Beletsky A.V."/>
            <person name="Kulichevskaya I.S."/>
            <person name="Mardanov A.V."/>
            <person name="Dedysh S.N."/>
        </authorList>
    </citation>
    <scope>NUCLEOTIDE SEQUENCE [LARGE SCALE GENOMIC DNA]</scope>
    <source>
        <strain evidence="3">SP5</strain>
    </source>
</reference>
<evidence type="ECO:0008006" key="4">
    <source>
        <dbReference type="Google" id="ProtNLM"/>
    </source>
</evidence>
<dbReference type="Proteomes" id="UP000214646">
    <property type="component" value="Unassembled WGS sequence"/>
</dbReference>
<dbReference type="RefSeq" id="WP_088253308.1">
    <property type="nucleotide sequence ID" value="NZ_NIDE01000002.1"/>
</dbReference>
<sequence length="158" mass="17672">MLLRELTGGDPPSTCKLIFIDDPTGFGHRVTDGDNLVEHVFTKQTEFERAVAERTAEGFAETERSLTRRVFVAADRFWIVSLDGDTVRTQAGKVRTDWRESTGEARGKEFRDRDRAVAAYHKAVEGKQAEGFREVHGRAITITGAPKGPKKPGKRKSR</sequence>
<protein>
    <recommendedName>
        <fullName evidence="4">WGR domain-containing protein</fullName>
    </recommendedName>
</protein>
<comment type="caution">
    <text evidence="2">The sequence shown here is derived from an EMBL/GenBank/DDBJ whole genome shotgun (WGS) entry which is preliminary data.</text>
</comment>